<gene>
    <name evidence="6" type="ORF">DQQ10_06460</name>
</gene>
<feature type="transmembrane region" description="Helical" evidence="5">
    <location>
        <begin position="67"/>
        <end position="91"/>
    </location>
</feature>
<dbReference type="GO" id="GO:0016020">
    <property type="term" value="C:membrane"/>
    <property type="evidence" value="ECO:0007669"/>
    <property type="project" value="UniProtKB-SubCell"/>
</dbReference>
<accession>A0A364Y5N2</accession>
<reference evidence="6 7" key="1">
    <citation type="submission" date="2018-06" db="EMBL/GenBank/DDBJ databases">
        <title>Chryseolinea flavus sp. nov., a member of the phylum Bacteroidetes isolated from soil.</title>
        <authorList>
            <person name="Li Y."/>
            <person name="Wang J."/>
        </authorList>
    </citation>
    <scope>NUCLEOTIDE SEQUENCE [LARGE SCALE GENOMIC DNA]</scope>
    <source>
        <strain evidence="6 7">SDU1-6</strain>
    </source>
</reference>
<dbReference type="RefSeq" id="WP_112746002.1">
    <property type="nucleotide sequence ID" value="NZ_QMFY01000002.1"/>
</dbReference>
<feature type="transmembrane region" description="Helical" evidence="5">
    <location>
        <begin position="6"/>
        <end position="27"/>
    </location>
</feature>
<evidence type="ECO:0000256" key="3">
    <source>
        <dbReference type="ARBA" id="ARBA00022989"/>
    </source>
</evidence>
<evidence type="ECO:0000256" key="1">
    <source>
        <dbReference type="ARBA" id="ARBA00004141"/>
    </source>
</evidence>
<evidence type="ECO:0000256" key="2">
    <source>
        <dbReference type="ARBA" id="ARBA00022692"/>
    </source>
</evidence>
<dbReference type="InterPro" id="IPR032808">
    <property type="entry name" value="DoxX"/>
</dbReference>
<comment type="subcellular location">
    <subcellularLocation>
        <location evidence="1">Membrane</location>
        <topology evidence="1">Multi-pass membrane protein</topology>
    </subcellularLocation>
</comment>
<name>A0A364Y5N2_9BACT</name>
<dbReference type="OrthoDB" id="7960583at2"/>
<protein>
    <submittedName>
        <fullName evidence="6">DoxX family protein</fullName>
    </submittedName>
</protein>
<keyword evidence="7" id="KW-1185">Reference proteome</keyword>
<dbReference type="Pfam" id="PF13564">
    <property type="entry name" value="DoxX_2"/>
    <property type="match status" value="1"/>
</dbReference>
<dbReference type="AlphaFoldDB" id="A0A364Y5N2"/>
<evidence type="ECO:0000313" key="6">
    <source>
        <dbReference type="EMBL" id="RAW02179.1"/>
    </source>
</evidence>
<organism evidence="6 7">
    <name type="scientific">Pseudochryseolinea flava</name>
    <dbReference type="NCBI Taxonomy" id="2059302"/>
    <lineage>
        <taxon>Bacteria</taxon>
        <taxon>Pseudomonadati</taxon>
        <taxon>Bacteroidota</taxon>
        <taxon>Cytophagia</taxon>
        <taxon>Cytophagales</taxon>
        <taxon>Fulvivirgaceae</taxon>
        <taxon>Pseudochryseolinea</taxon>
    </lineage>
</organism>
<keyword evidence="4 5" id="KW-0472">Membrane</keyword>
<dbReference type="PROSITE" id="PS51257">
    <property type="entry name" value="PROKAR_LIPOPROTEIN"/>
    <property type="match status" value="1"/>
</dbReference>
<proteinExistence type="predicted"/>
<keyword evidence="2 5" id="KW-0812">Transmembrane</keyword>
<dbReference type="Proteomes" id="UP000251889">
    <property type="component" value="Unassembled WGS sequence"/>
</dbReference>
<dbReference type="EMBL" id="QMFY01000002">
    <property type="protein sequence ID" value="RAW02179.1"/>
    <property type="molecule type" value="Genomic_DNA"/>
</dbReference>
<evidence type="ECO:0000313" key="7">
    <source>
        <dbReference type="Proteomes" id="UP000251889"/>
    </source>
</evidence>
<feature type="transmembrane region" description="Helical" evidence="5">
    <location>
        <begin position="39"/>
        <end position="61"/>
    </location>
</feature>
<keyword evidence="3 5" id="KW-1133">Transmembrane helix</keyword>
<evidence type="ECO:0000256" key="5">
    <source>
        <dbReference type="SAM" id="Phobius"/>
    </source>
</evidence>
<feature type="transmembrane region" description="Helical" evidence="5">
    <location>
        <begin position="98"/>
        <end position="116"/>
    </location>
</feature>
<evidence type="ECO:0000256" key="4">
    <source>
        <dbReference type="ARBA" id="ARBA00023136"/>
    </source>
</evidence>
<comment type="caution">
    <text evidence="6">The sequence shown here is derived from an EMBL/GenBank/DDBJ whole genome shotgun (WGS) entry which is preliminary data.</text>
</comment>
<sequence>MKKDKLIYWATTIVIGCSLLYSALLYLTNDEMKQGFVHLGFPNYFRIELAICQMIACWLLIMPSDNIYLKITVYAGLFFTFGSAAIAHACVGDSISTVLMPLFYVVLLLISLTFYAKLRILPTEQ</sequence>